<proteinExistence type="inferred from homology"/>
<dbReference type="InterPro" id="IPR006439">
    <property type="entry name" value="HAD-SF_hydro_IA"/>
</dbReference>
<dbReference type="GO" id="GO:0016787">
    <property type="term" value="F:hydrolase activity"/>
    <property type="evidence" value="ECO:0007669"/>
    <property type="project" value="UniProtKB-KW"/>
</dbReference>
<comment type="caution">
    <text evidence="5">The sequence shown here is derived from an EMBL/GenBank/DDBJ whole genome shotgun (WGS) entry which is preliminary data.</text>
</comment>
<dbReference type="InterPro" id="IPR051600">
    <property type="entry name" value="Beta-PGM-like"/>
</dbReference>
<dbReference type="EMBL" id="JBHUII010000001">
    <property type="protein sequence ID" value="MFD2204444.1"/>
    <property type="molecule type" value="Genomic_DNA"/>
</dbReference>
<dbReference type="Gene3D" id="3.40.50.1000">
    <property type="entry name" value="HAD superfamily/HAD-like"/>
    <property type="match status" value="1"/>
</dbReference>
<evidence type="ECO:0000256" key="2">
    <source>
        <dbReference type="ARBA" id="ARBA00006171"/>
    </source>
</evidence>
<sequence length="229" mass="24759">MPMISYPDLIIFDCDGVLVDSEVLASRVVSETLGEYGINISAQAVAEKFAGFTDEAIRDHFRLATSVELPEDFAQIVEETTIAYIPDELKTLPFIKETLSSLGYNYCVASNSRTDRLNSALDSTGLMDYFPKERRFSSSMVTHPKPAPDLHLLTCSKMDVSPEQALVIEDTPTGVSAAVGAGISVFGFIGAGHISDPKAQSLKLIEAGAIAVFDDMRQLNNMLRDGSAA</sequence>
<name>A0ABW5BFY4_9PROT</name>
<dbReference type="SFLD" id="SFLDS00003">
    <property type="entry name" value="Haloacid_Dehalogenase"/>
    <property type="match status" value="1"/>
</dbReference>
<dbReference type="InterPro" id="IPR041492">
    <property type="entry name" value="HAD_2"/>
</dbReference>
<comment type="cofactor">
    <cofactor evidence="1">
        <name>Mg(2+)</name>
        <dbReference type="ChEBI" id="CHEBI:18420"/>
    </cofactor>
</comment>
<dbReference type="Proteomes" id="UP001597294">
    <property type="component" value="Unassembled WGS sequence"/>
</dbReference>
<keyword evidence="3" id="KW-0479">Metal-binding</keyword>
<dbReference type="InterPro" id="IPR023198">
    <property type="entry name" value="PGP-like_dom2"/>
</dbReference>
<organism evidence="5 6">
    <name type="scientific">Kiloniella antarctica</name>
    <dbReference type="NCBI Taxonomy" id="1550907"/>
    <lineage>
        <taxon>Bacteria</taxon>
        <taxon>Pseudomonadati</taxon>
        <taxon>Pseudomonadota</taxon>
        <taxon>Alphaproteobacteria</taxon>
        <taxon>Rhodospirillales</taxon>
        <taxon>Kiloniellaceae</taxon>
        <taxon>Kiloniella</taxon>
    </lineage>
</organism>
<dbReference type="NCBIfam" id="TIGR01509">
    <property type="entry name" value="HAD-SF-IA-v3"/>
    <property type="match status" value="1"/>
</dbReference>
<dbReference type="SFLD" id="SFLDG01129">
    <property type="entry name" value="C1.5:_HAD__Beta-PGM__Phosphata"/>
    <property type="match status" value="1"/>
</dbReference>
<protein>
    <submittedName>
        <fullName evidence="5">HAD family hydrolase</fullName>
    </submittedName>
</protein>
<keyword evidence="6" id="KW-1185">Reference proteome</keyword>
<evidence type="ECO:0000313" key="5">
    <source>
        <dbReference type="EMBL" id="MFD2204444.1"/>
    </source>
</evidence>
<keyword evidence="4" id="KW-0460">Magnesium</keyword>
<dbReference type="Gene3D" id="1.10.150.240">
    <property type="entry name" value="Putative phosphatase, domain 2"/>
    <property type="match status" value="1"/>
</dbReference>
<evidence type="ECO:0000313" key="6">
    <source>
        <dbReference type="Proteomes" id="UP001597294"/>
    </source>
</evidence>
<dbReference type="InterPro" id="IPR023214">
    <property type="entry name" value="HAD_sf"/>
</dbReference>
<evidence type="ECO:0000256" key="1">
    <source>
        <dbReference type="ARBA" id="ARBA00001946"/>
    </source>
</evidence>
<dbReference type="PANTHER" id="PTHR46193:SF10">
    <property type="entry name" value="6-PHOSPHOGLUCONATE PHOSPHATASE"/>
    <property type="match status" value="1"/>
</dbReference>
<accession>A0ABW5BFY4</accession>
<evidence type="ECO:0000256" key="4">
    <source>
        <dbReference type="ARBA" id="ARBA00022842"/>
    </source>
</evidence>
<gene>
    <name evidence="5" type="ORF">ACFSKO_02415</name>
</gene>
<dbReference type="SUPFAM" id="SSF56784">
    <property type="entry name" value="HAD-like"/>
    <property type="match status" value="1"/>
</dbReference>
<reference evidence="6" key="1">
    <citation type="journal article" date="2019" name="Int. J. Syst. Evol. Microbiol.">
        <title>The Global Catalogue of Microorganisms (GCM) 10K type strain sequencing project: providing services to taxonomists for standard genome sequencing and annotation.</title>
        <authorList>
            <consortium name="The Broad Institute Genomics Platform"/>
            <consortium name="The Broad Institute Genome Sequencing Center for Infectious Disease"/>
            <person name="Wu L."/>
            <person name="Ma J."/>
        </authorList>
    </citation>
    <scope>NUCLEOTIDE SEQUENCE [LARGE SCALE GENOMIC DNA]</scope>
    <source>
        <strain evidence="6">CGMCC 4.7192</strain>
    </source>
</reference>
<dbReference type="Pfam" id="PF13419">
    <property type="entry name" value="HAD_2"/>
    <property type="match status" value="1"/>
</dbReference>
<keyword evidence="5" id="KW-0378">Hydrolase</keyword>
<evidence type="ECO:0000256" key="3">
    <source>
        <dbReference type="ARBA" id="ARBA00022723"/>
    </source>
</evidence>
<comment type="similarity">
    <text evidence="2">Belongs to the HAD-like hydrolase superfamily. CbbY/CbbZ/Gph/YieH family.</text>
</comment>
<dbReference type="PANTHER" id="PTHR46193">
    <property type="entry name" value="6-PHOSPHOGLUCONATE PHOSPHATASE"/>
    <property type="match status" value="1"/>
</dbReference>
<dbReference type="RefSeq" id="WP_380248035.1">
    <property type="nucleotide sequence ID" value="NZ_JBHUII010000001.1"/>
</dbReference>
<dbReference type="InterPro" id="IPR036412">
    <property type="entry name" value="HAD-like_sf"/>
</dbReference>